<accession>A0A1F4ZEG9</accession>
<evidence type="ECO:0000313" key="2">
    <source>
        <dbReference type="Proteomes" id="UP000177080"/>
    </source>
</evidence>
<protein>
    <submittedName>
        <fullName evidence="1">Uncharacterized protein</fullName>
    </submittedName>
</protein>
<sequence length="176" mass="20106">MDRKLFRIVINKEDPYSDPACELAEHFFLDHLLHLIATGQPMQLAQGLILALSEWEGECTYFTKSAGVQSALIVQGKGAGCIAWRDKILRILHSNPVIHVVSLTKFEEISRRANIDIHDQNNYIQLLAALLKALRISPDLTTMERNCDNFTKEHGHLYPPLSYPDTFKTLYKPIYQ</sequence>
<gene>
    <name evidence="1" type="ORF">A2989_04105</name>
</gene>
<comment type="caution">
    <text evidence="1">The sequence shown here is derived from an EMBL/GenBank/DDBJ whole genome shotgun (WGS) entry which is preliminary data.</text>
</comment>
<organism evidence="1 2">
    <name type="scientific">Candidatus Amesbacteria bacterium RIFCSPLOWO2_01_FULL_48_25</name>
    <dbReference type="NCBI Taxonomy" id="1797259"/>
    <lineage>
        <taxon>Bacteria</taxon>
        <taxon>Candidatus Amesiibacteriota</taxon>
    </lineage>
</organism>
<dbReference type="Proteomes" id="UP000177080">
    <property type="component" value="Unassembled WGS sequence"/>
</dbReference>
<dbReference type="EMBL" id="MEXN01000005">
    <property type="protein sequence ID" value="OGD03824.1"/>
    <property type="molecule type" value="Genomic_DNA"/>
</dbReference>
<reference evidence="1 2" key="1">
    <citation type="journal article" date="2016" name="Nat. Commun.">
        <title>Thousands of microbial genomes shed light on interconnected biogeochemical processes in an aquifer system.</title>
        <authorList>
            <person name="Anantharaman K."/>
            <person name="Brown C.T."/>
            <person name="Hug L.A."/>
            <person name="Sharon I."/>
            <person name="Castelle C.J."/>
            <person name="Probst A.J."/>
            <person name="Thomas B.C."/>
            <person name="Singh A."/>
            <person name="Wilkins M.J."/>
            <person name="Karaoz U."/>
            <person name="Brodie E.L."/>
            <person name="Williams K.H."/>
            <person name="Hubbard S.S."/>
            <person name="Banfield J.F."/>
        </authorList>
    </citation>
    <scope>NUCLEOTIDE SEQUENCE [LARGE SCALE GENOMIC DNA]</scope>
</reference>
<name>A0A1F4ZEG9_9BACT</name>
<dbReference type="AlphaFoldDB" id="A0A1F4ZEG9"/>
<proteinExistence type="predicted"/>
<evidence type="ECO:0000313" key="1">
    <source>
        <dbReference type="EMBL" id="OGD03824.1"/>
    </source>
</evidence>